<organism evidence="7 8">
    <name type="scientific">Thiobacter aerophilum</name>
    <dbReference type="NCBI Taxonomy" id="3121275"/>
    <lineage>
        <taxon>Bacteria</taxon>
        <taxon>Pseudomonadati</taxon>
        <taxon>Pseudomonadota</taxon>
        <taxon>Betaproteobacteria</taxon>
        <taxon>Burkholderiales</taxon>
        <taxon>Thiobacteraceae</taxon>
        <taxon>Thiobacter</taxon>
    </lineage>
</organism>
<evidence type="ECO:0000256" key="4">
    <source>
        <dbReference type="ARBA" id="ARBA00023163"/>
    </source>
</evidence>
<dbReference type="Gene3D" id="1.10.1740.10">
    <property type="match status" value="1"/>
</dbReference>
<keyword evidence="3" id="KW-0731">Sigma factor</keyword>
<dbReference type="InterPro" id="IPR013249">
    <property type="entry name" value="RNA_pol_sigma70_r4_t2"/>
</dbReference>
<sequence>MEGLSDSELVNQARTELPYRTGAYETLMRRHGGRIRAVALRFARDPADAEDLTQEVMLKVFFELPRFRGQAAFTTWLWRLTANLCIDHQRRAAVAPAVAAPDDALQGVPDPRDAHAATEARLDADRLLQALPPDDRMLILLRLLVGLDFSEIAQVMALGLSATKMRYSRALEQLRARFGQCPRTQA</sequence>
<keyword evidence="2" id="KW-0805">Transcription regulation</keyword>
<evidence type="ECO:0000313" key="8">
    <source>
        <dbReference type="Proteomes" id="UP001482231"/>
    </source>
</evidence>
<reference evidence="7 8" key="1">
    <citation type="submission" date="2024-02" db="EMBL/GenBank/DDBJ databases">
        <title>New thermophilic sulfur-oxidizing bacteria from a hot springs of the Uzon caldera (Kamchatka, Russia).</title>
        <authorList>
            <person name="Dukat A.M."/>
            <person name="Elcheninov A.G."/>
            <person name="Frolov E.N."/>
        </authorList>
    </citation>
    <scope>NUCLEOTIDE SEQUENCE [LARGE SCALE GENOMIC DNA]</scope>
    <source>
        <strain evidence="7 8">AK1</strain>
    </source>
</reference>
<dbReference type="RefSeq" id="WP_347308897.1">
    <property type="nucleotide sequence ID" value="NZ_JBAJEX010000010.1"/>
</dbReference>
<dbReference type="PANTHER" id="PTHR43133:SF53">
    <property type="entry name" value="ECF RNA POLYMERASE SIGMA-E FACTOR"/>
    <property type="match status" value="1"/>
</dbReference>
<dbReference type="Pfam" id="PF08281">
    <property type="entry name" value="Sigma70_r4_2"/>
    <property type="match status" value="1"/>
</dbReference>
<dbReference type="Proteomes" id="UP001482231">
    <property type="component" value="Unassembled WGS sequence"/>
</dbReference>
<feature type="domain" description="RNA polymerase sigma factor 70 region 4 type 2" evidence="6">
    <location>
        <begin position="123"/>
        <end position="174"/>
    </location>
</feature>
<dbReference type="NCBIfam" id="TIGR02937">
    <property type="entry name" value="sigma70-ECF"/>
    <property type="match status" value="1"/>
</dbReference>
<keyword evidence="4" id="KW-0804">Transcription</keyword>
<evidence type="ECO:0000256" key="1">
    <source>
        <dbReference type="ARBA" id="ARBA00010641"/>
    </source>
</evidence>
<keyword evidence="8" id="KW-1185">Reference proteome</keyword>
<accession>A0ABV0EGE2</accession>
<comment type="caution">
    <text evidence="7">The sequence shown here is derived from an EMBL/GenBank/DDBJ whole genome shotgun (WGS) entry which is preliminary data.</text>
</comment>
<evidence type="ECO:0000259" key="5">
    <source>
        <dbReference type="Pfam" id="PF04542"/>
    </source>
</evidence>
<dbReference type="InterPro" id="IPR036388">
    <property type="entry name" value="WH-like_DNA-bd_sf"/>
</dbReference>
<dbReference type="PANTHER" id="PTHR43133">
    <property type="entry name" value="RNA POLYMERASE ECF-TYPE SIGMA FACTO"/>
    <property type="match status" value="1"/>
</dbReference>
<dbReference type="SUPFAM" id="SSF88659">
    <property type="entry name" value="Sigma3 and sigma4 domains of RNA polymerase sigma factors"/>
    <property type="match status" value="1"/>
</dbReference>
<feature type="domain" description="RNA polymerase sigma-70 region 2" evidence="5">
    <location>
        <begin position="27"/>
        <end position="92"/>
    </location>
</feature>
<dbReference type="InterPro" id="IPR013324">
    <property type="entry name" value="RNA_pol_sigma_r3/r4-like"/>
</dbReference>
<dbReference type="InterPro" id="IPR007627">
    <property type="entry name" value="RNA_pol_sigma70_r2"/>
</dbReference>
<dbReference type="Gene3D" id="1.10.10.10">
    <property type="entry name" value="Winged helix-like DNA-binding domain superfamily/Winged helix DNA-binding domain"/>
    <property type="match status" value="1"/>
</dbReference>
<dbReference type="InterPro" id="IPR013325">
    <property type="entry name" value="RNA_pol_sigma_r2"/>
</dbReference>
<evidence type="ECO:0000313" key="7">
    <source>
        <dbReference type="EMBL" id="MEO1767732.1"/>
    </source>
</evidence>
<protein>
    <submittedName>
        <fullName evidence="7">Sigma-70 family RNA polymerase sigma factor</fullName>
    </submittedName>
</protein>
<dbReference type="SUPFAM" id="SSF88946">
    <property type="entry name" value="Sigma2 domain of RNA polymerase sigma factors"/>
    <property type="match status" value="1"/>
</dbReference>
<gene>
    <name evidence="7" type="ORF">V6E02_10965</name>
</gene>
<name>A0ABV0EGE2_9BURK</name>
<dbReference type="InterPro" id="IPR014284">
    <property type="entry name" value="RNA_pol_sigma-70_dom"/>
</dbReference>
<evidence type="ECO:0000256" key="2">
    <source>
        <dbReference type="ARBA" id="ARBA00023015"/>
    </source>
</evidence>
<comment type="similarity">
    <text evidence="1">Belongs to the sigma-70 factor family. ECF subfamily.</text>
</comment>
<dbReference type="InterPro" id="IPR039425">
    <property type="entry name" value="RNA_pol_sigma-70-like"/>
</dbReference>
<dbReference type="EMBL" id="JBAJEX010000010">
    <property type="protein sequence ID" value="MEO1767732.1"/>
    <property type="molecule type" value="Genomic_DNA"/>
</dbReference>
<proteinExistence type="inferred from homology"/>
<evidence type="ECO:0000256" key="3">
    <source>
        <dbReference type="ARBA" id="ARBA00023082"/>
    </source>
</evidence>
<dbReference type="Pfam" id="PF04542">
    <property type="entry name" value="Sigma70_r2"/>
    <property type="match status" value="1"/>
</dbReference>
<evidence type="ECO:0000259" key="6">
    <source>
        <dbReference type="Pfam" id="PF08281"/>
    </source>
</evidence>